<dbReference type="Proteomes" id="UP001642483">
    <property type="component" value="Unassembled WGS sequence"/>
</dbReference>
<organism evidence="1 2">
    <name type="scientific">Clavelina lepadiformis</name>
    <name type="common">Light-bulb sea squirt</name>
    <name type="synonym">Ascidia lepadiformis</name>
    <dbReference type="NCBI Taxonomy" id="159417"/>
    <lineage>
        <taxon>Eukaryota</taxon>
        <taxon>Metazoa</taxon>
        <taxon>Chordata</taxon>
        <taxon>Tunicata</taxon>
        <taxon>Ascidiacea</taxon>
        <taxon>Aplousobranchia</taxon>
        <taxon>Clavelinidae</taxon>
        <taxon>Clavelina</taxon>
    </lineage>
</organism>
<reference evidence="1 2" key="1">
    <citation type="submission" date="2024-02" db="EMBL/GenBank/DDBJ databases">
        <authorList>
            <person name="Daric V."/>
            <person name="Darras S."/>
        </authorList>
    </citation>
    <scope>NUCLEOTIDE SEQUENCE [LARGE SCALE GENOMIC DNA]</scope>
</reference>
<name>A0ABP0G2P7_CLALP</name>
<accession>A0ABP0G2P7</accession>
<comment type="caution">
    <text evidence="1">The sequence shown here is derived from an EMBL/GenBank/DDBJ whole genome shotgun (WGS) entry which is preliminary data.</text>
</comment>
<proteinExistence type="predicted"/>
<protein>
    <submittedName>
        <fullName evidence="1">Uncharacterized protein</fullName>
    </submittedName>
</protein>
<keyword evidence="2" id="KW-1185">Reference proteome</keyword>
<evidence type="ECO:0000313" key="1">
    <source>
        <dbReference type="EMBL" id="CAK8686109.1"/>
    </source>
</evidence>
<gene>
    <name evidence="1" type="ORF">CVLEPA_LOCUS18018</name>
</gene>
<dbReference type="EMBL" id="CAWYQH010000101">
    <property type="protein sequence ID" value="CAK8686109.1"/>
    <property type="molecule type" value="Genomic_DNA"/>
</dbReference>
<sequence>MELVLFSESYRDSSEFIGKCESGRPECIMQLTDVRGCKSKACDVPAEVYMRHLRREIVRQGFDITVVGFDLQGLDHINVNFMKVVINFSFAKDMTLRYKSHIKRQRLEYQNIRSTE</sequence>
<evidence type="ECO:0000313" key="2">
    <source>
        <dbReference type="Proteomes" id="UP001642483"/>
    </source>
</evidence>